<dbReference type="EMBL" id="CP089291">
    <property type="protein sequence ID" value="UOF91193.1"/>
    <property type="molecule type" value="Genomic_DNA"/>
</dbReference>
<reference evidence="4" key="1">
    <citation type="submission" date="2021-12" db="EMBL/GenBank/DDBJ databases">
        <title>Alicyclobacillaceae gen. nov., sp. nov., isolated from chalcocite enrichment system.</title>
        <authorList>
            <person name="Jiang Z."/>
        </authorList>
    </citation>
    <scope>NUCLEOTIDE SEQUENCE</scope>
    <source>
        <strain evidence="4">MYW30-H2</strain>
    </source>
</reference>
<gene>
    <name evidence="4" type="ORF">LSG31_02740</name>
</gene>
<evidence type="ECO:0000259" key="2">
    <source>
        <dbReference type="Pfam" id="PF07991"/>
    </source>
</evidence>
<dbReference type="PANTHER" id="PTHR21363:SF0">
    <property type="entry name" value="PREPHENATE DEHYDROGENASE [NADP(+)]"/>
    <property type="match status" value="1"/>
</dbReference>
<evidence type="ECO:0000259" key="3">
    <source>
        <dbReference type="Pfam" id="PF16896"/>
    </source>
</evidence>
<proteinExistence type="predicted"/>
<dbReference type="PANTHER" id="PTHR21363">
    <property type="entry name" value="PREPHENATE DEHYDROGENASE"/>
    <property type="match status" value="1"/>
</dbReference>
<dbReference type="InterPro" id="IPR050812">
    <property type="entry name" value="Preph/Arog_dehydrog"/>
</dbReference>
<dbReference type="Gene3D" id="3.40.50.720">
    <property type="entry name" value="NAD(P)-binding Rossmann-like Domain"/>
    <property type="match status" value="1"/>
</dbReference>
<evidence type="ECO:0000313" key="4">
    <source>
        <dbReference type="EMBL" id="UOF91193.1"/>
    </source>
</evidence>
<dbReference type="InterPro" id="IPR037161">
    <property type="entry name" value="Semialdehyde_DH-like_C"/>
</dbReference>
<evidence type="ECO:0000256" key="1">
    <source>
        <dbReference type="ARBA" id="ARBA00023002"/>
    </source>
</evidence>
<dbReference type="InterPro" id="IPR013116">
    <property type="entry name" value="KARI_N"/>
</dbReference>
<dbReference type="Gene3D" id="1.10.3640.10">
    <property type="entry name" value="Semialdehyde dehydrogenase-like, C-terminal"/>
    <property type="match status" value="1"/>
</dbReference>
<dbReference type="RefSeq" id="WP_347437883.1">
    <property type="nucleotide sequence ID" value="NZ_CP089291.1"/>
</dbReference>
<organism evidence="4 5">
    <name type="scientific">Fodinisporobacter ferrooxydans</name>
    <dbReference type="NCBI Taxonomy" id="2901836"/>
    <lineage>
        <taxon>Bacteria</taxon>
        <taxon>Bacillati</taxon>
        <taxon>Bacillota</taxon>
        <taxon>Bacilli</taxon>
        <taxon>Bacillales</taxon>
        <taxon>Alicyclobacillaceae</taxon>
        <taxon>Fodinisporobacter</taxon>
    </lineage>
</organism>
<accession>A0ABY4CL98</accession>
<evidence type="ECO:0000313" key="5">
    <source>
        <dbReference type="Proteomes" id="UP000830167"/>
    </source>
</evidence>
<protein>
    <submittedName>
        <fullName evidence="4">NAD(P)-binding domain-containing protein</fullName>
    </submittedName>
</protein>
<keyword evidence="5" id="KW-1185">Reference proteome</keyword>
<name>A0ABY4CL98_9BACL</name>
<dbReference type="Pfam" id="PF16896">
    <property type="entry name" value="PGDH_C"/>
    <property type="match status" value="1"/>
</dbReference>
<dbReference type="SUPFAM" id="SSF51735">
    <property type="entry name" value="NAD(P)-binding Rossmann-fold domains"/>
    <property type="match status" value="1"/>
</dbReference>
<feature type="domain" description="KARI N-terminal Rossmann" evidence="2">
    <location>
        <begin position="3"/>
        <end position="89"/>
    </location>
</feature>
<sequence length="283" mass="30906">MTTIALVGAGGKMGNRLADNLRNSNYDMLYVEISEKGIRQLAQKNLTVTPLLDAVNQADVIILAVPDIAIGEISADIVPQMKPGSLLMLLDPAAAYMRHLPDREDISYFITHPCHPPIYNDEVTPEAKADLFGGVAARQSIVCALMQGPESDYAKGEEIARRMYSPILRSHRITVEQMATLEPTMAETVLGTCIVVLKEAMDEAVKCGVPPEAARDFMLGHITTIMASVFGITGSPLSDAALVAIEYGKKQILQPNWRDVFSTEKLNETIDLMLHPSKLETTI</sequence>
<dbReference type="Proteomes" id="UP000830167">
    <property type="component" value="Chromosome"/>
</dbReference>
<dbReference type="InterPro" id="IPR036291">
    <property type="entry name" value="NAD(P)-bd_dom_sf"/>
</dbReference>
<dbReference type="InterPro" id="IPR031663">
    <property type="entry name" value="PGDH_C"/>
</dbReference>
<dbReference type="Pfam" id="PF07991">
    <property type="entry name" value="KARI_N"/>
    <property type="match status" value="1"/>
</dbReference>
<feature type="domain" description="Phosphogluconate dehydrogenase (decarboxylating) C-terminal" evidence="3">
    <location>
        <begin position="120"/>
        <end position="273"/>
    </location>
</feature>
<keyword evidence="1" id="KW-0560">Oxidoreductase</keyword>